<dbReference type="InterPro" id="IPR000182">
    <property type="entry name" value="GNAT_dom"/>
</dbReference>
<accession>A0ABW6BMK6</accession>
<sequence length="186" mass="20851">MIHIRKARPEEAQALATLMLHAMQDIVFYFIGEADTQKAHAFLTSLIRKPGNQYSYENILVAEEDGILLGQLCCYPGAAILQLRAPVLNVLANEYGHHIDPALETQAGEVYVDSLAVSPLARGKGIGKILLLYAIDLYCKQQDGILGLLVDQENPRAKKLYLQIGFREVEQKNIFGKEMLHLQYWA</sequence>
<feature type="domain" description="N-acetyltransferase" evidence="3">
    <location>
        <begin position="2"/>
        <end position="186"/>
    </location>
</feature>
<dbReference type="PROSITE" id="PS51186">
    <property type="entry name" value="GNAT"/>
    <property type="match status" value="1"/>
</dbReference>
<dbReference type="InterPro" id="IPR016181">
    <property type="entry name" value="Acyl_CoA_acyltransferase"/>
</dbReference>
<dbReference type="CDD" id="cd04301">
    <property type="entry name" value="NAT_SF"/>
    <property type="match status" value="1"/>
</dbReference>
<protein>
    <submittedName>
        <fullName evidence="4">GNAT family N-acetyltransferase</fullName>
        <ecNumber evidence="4">2.3.-.-</ecNumber>
    </submittedName>
</protein>
<evidence type="ECO:0000259" key="3">
    <source>
        <dbReference type="PROSITE" id="PS51186"/>
    </source>
</evidence>
<keyword evidence="2 4" id="KW-0012">Acyltransferase</keyword>
<dbReference type="Gene3D" id="3.40.630.30">
    <property type="match status" value="1"/>
</dbReference>
<evidence type="ECO:0000313" key="5">
    <source>
        <dbReference type="Proteomes" id="UP001597525"/>
    </source>
</evidence>
<dbReference type="Pfam" id="PF00583">
    <property type="entry name" value="Acetyltransf_1"/>
    <property type="match status" value="1"/>
</dbReference>
<name>A0ABW6BMK6_9SPHI</name>
<dbReference type="RefSeq" id="WP_320183218.1">
    <property type="nucleotide sequence ID" value="NZ_CP138332.1"/>
</dbReference>
<dbReference type="EMBL" id="JBHUPB010000015">
    <property type="protein sequence ID" value="MFD2969724.1"/>
    <property type="molecule type" value="Genomic_DNA"/>
</dbReference>
<keyword evidence="5" id="KW-1185">Reference proteome</keyword>
<dbReference type="PANTHER" id="PTHR43420">
    <property type="entry name" value="ACETYLTRANSFERASE"/>
    <property type="match status" value="1"/>
</dbReference>
<dbReference type="InterPro" id="IPR050680">
    <property type="entry name" value="YpeA/RimI_acetyltransf"/>
</dbReference>
<dbReference type="GO" id="GO:0016746">
    <property type="term" value="F:acyltransferase activity"/>
    <property type="evidence" value="ECO:0007669"/>
    <property type="project" value="UniProtKB-KW"/>
</dbReference>
<proteinExistence type="predicted"/>
<comment type="caution">
    <text evidence="4">The sequence shown here is derived from an EMBL/GenBank/DDBJ whole genome shotgun (WGS) entry which is preliminary data.</text>
</comment>
<dbReference type="Proteomes" id="UP001597525">
    <property type="component" value="Unassembled WGS sequence"/>
</dbReference>
<reference evidence="5" key="1">
    <citation type="journal article" date="2019" name="Int. J. Syst. Evol. Microbiol.">
        <title>The Global Catalogue of Microorganisms (GCM) 10K type strain sequencing project: providing services to taxonomists for standard genome sequencing and annotation.</title>
        <authorList>
            <consortium name="The Broad Institute Genomics Platform"/>
            <consortium name="The Broad Institute Genome Sequencing Center for Infectious Disease"/>
            <person name="Wu L."/>
            <person name="Ma J."/>
        </authorList>
    </citation>
    <scope>NUCLEOTIDE SEQUENCE [LARGE SCALE GENOMIC DNA]</scope>
    <source>
        <strain evidence="5">KCTC 22814</strain>
    </source>
</reference>
<evidence type="ECO:0000256" key="1">
    <source>
        <dbReference type="ARBA" id="ARBA00022679"/>
    </source>
</evidence>
<organism evidence="4 5">
    <name type="scientific">Sphingobacterium bambusae</name>
    <dbReference type="NCBI Taxonomy" id="662858"/>
    <lineage>
        <taxon>Bacteria</taxon>
        <taxon>Pseudomonadati</taxon>
        <taxon>Bacteroidota</taxon>
        <taxon>Sphingobacteriia</taxon>
        <taxon>Sphingobacteriales</taxon>
        <taxon>Sphingobacteriaceae</taxon>
        <taxon>Sphingobacterium</taxon>
    </lineage>
</organism>
<keyword evidence="1 4" id="KW-0808">Transferase</keyword>
<evidence type="ECO:0000313" key="4">
    <source>
        <dbReference type="EMBL" id="MFD2969724.1"/>
    </source>
</evidence>
<dbReference type="SUPFAM" id="SSF55729">
    <property type="entry name" value="Acyl-CoA N-acyltransferases (Nat)"/>
    <property type="match status" value="1"/>
</dbReference>
<gene>
    <name evidence="4" type="ORF">ACFS7Y_20200</name>
</gene>
<evidence type="ECO:0000256" key="2">
    <source>
        <dbReference type="ARBA" id="ARBA00023315"/>
    </source>
</evidence>
<dbReference type="EC" id="2.3.-.-" evidence="4"/>